<dbReference type="Pfam" id="PF02141">
    <property type="entry name" value="DENN"/>
    <property type="match status" value="1"/>
</dbReference>
<evidence type="ECO:0000259" key="1">
    <source>
        <dbReference type="PROSITE" id="PS50211"/>
    </source>
</evidence>
<keyword evidence="3" id="KW-1185">Reference proteome</keyword>
<name>A9UYG4_MONBE</name>
<evidence type="ECO:0000313" key="3">
    <source>
        <dbReference type="Proteomes" id="UP000001357"/>
    </source>
</evidence>
<dbReference type="OMA" id="FPLMSQC"/>
<dbReference type="Gene3D" id="3.40.50.11500">
    <property type="match status" value="1"/>
</dbReference>
<dbReference type="InterPro" id="IPR057977">
    <property type="entry name" value="TPR_DENND3"/>
</dbReference>
<dbReference type="Proteomes" id="UP000001357">
    <property type="component" value="Unassembled WGS sequence"/>
</dbReference>
<accession>A9UYG4</accession>
<dbReference type="InterPro" id="IPR037516">
    <property type="entry name" value="Tripartite_DENN"/>
</dbReference>
<dbReference type="PROSITE" id="PS50211">
    <property type="entry name" value="DENN"/>
    <property type="match status" value="1"/>
</dbReference>
<reference evidence="2 3" key="1">
    <citation type="journal article" date="2008" name="Nature">
        <title>The genome of the choanoflagellate Monosiga brevicollis and the origin of metazoans.</title>
        <authorList>
            <consortium name="JGI Sequencing"/>
            <person name="King N."/>
            <person name="Westbrook M.J."/>
            <person name="Young S.L."/>
            <person name="Kuo A."/>
            <person name="Abedin M."/>
            <person name="Chapman J."/>
            <person name="Fairclough S."/>
            <person name="Hellsten U."/>
            <person name="Isogai Y."/>
            <person name="Letunic I."/>
            <person name="Marr M."/>
            <person name="Pincus D."/>
            <person name="Putnam N."/>
            <person name="Rokas A."/>
            <person name="Wright K.J."/>
            <person name="Zuzow R."/>
            <person name="Dirks W."/>
            <person name="Good M."/>
            <person name="Goodstein D."/>
            <person name="Lemons D."/>
            <person name="Li W."/>
            <person name="Lyons J.B."/>
            <person name="Morris A."/>
            <person name="Nichols S."/>
            <person name="Richter D.J."/>
            <person name="Salamov A."/>
            <person name="Bork P."/>
            <person name="Lim W.A."/>
            <person name="Manning G."/>
            <person name="Miller W.T."/>
            <person name="McGinnis W."/>
            <person name="Shapiro H."/>
            <person name="Tjian R."/>
            <person name="Grigoriev I.V."/>
            <person name="Rokhsar D."/>
        </authorList>
    </citation>
    <scope>NUCLEOTIDE SEQUENCE [LARGE SCALE GENOMIC DNA]</scope>
    <source>
        <strain evidence="3">MX1 / ATCC 50154</strain>
    </source>
</reference>
<dbReference type="Pfam" id="PF25570">
    <property type="entry name" value="TPR_DENND3"/>
    <property type="match status" value="1"/>
</dbReference>
<dbReference type="InterPro" id="IPR005112">
    <property type="entry name" value="dDENN_dom"/>
</dbReference>
<dbReference type="InterPro" id="IPR051696">
    <property type="entry name" value="DENN_Domain_GEFs"/>
</dbReference>
<dbReference type="EMBL" id="CH991550">
    <property type="protein sequence ID" value="EDQ89601.1"/>
    <property type="molecule type" value="Genomic_DNA"/>
</dbReference>
<dbReference type="GeneID" id="5890893"/>
<dbReference type="InParanoid" id="A9UYG4"/>
<dbReference type="STRING" id="81824.A9UYG4"/>
<proteinExistence type="predicted"/>
<gene>
    <name evidence="2" type="ORF">MONBRDRAFT_25114</name>
</gene>
<dbReference type="SUPFAM" id="SSF50998">
    <property type="entry name" value="Quinoprotein alcohol dehydrogenase-like"/>
    <property type="match status" value="1"/>
</dbReference>
<evidence type="ECO:0000313" key="2">
    <source>
        <dbReference type="EMBL" id="EDQ89601.1"/>
    </source>
</evidence>
<dbReference type="Gene3D" id="2.130.10.10">
    <property type="entry name" value="YVTN repeat-like/Quinoprotein amine dehydrogenase"/>
    <property type="match status" value="1"/>
</dbReference>
<dbReference type="SMART" id="SM00799">
    <property type="entry name" value="DENN"/>
    <property type="match status" value="1"/>
</dbReference>
<dbReference type="PANTHER" id="PTHR12296">
    <property type="entry name" value="DENN DOMAIN-CONTAINING PROTEIN 4"/>
    <property type="match status" value="1"/>
</dbReference>
<dbReference type="InterPro" id="IPR015943">
    <property type="entry name" value="WD40/YVTN_repeat-like_dom_sf"/>
</dbReference>
<dbReference type="InterPro" id="IPR001194">
    <property type="entry name" value="cDENN_dom"/>
</dbReference>
<dbReference type="PANTHER" id="PTHR12296:SF21">
    <property type="entry name" value="DENN DOMAIN-CONTAINING PROTEIN 3"/>
    <property type="match status" value="1"/>
</dbReference>
<protein>
    <recommendedName>
        <fullName evidence="1">UDENN domain-containing protein</fullName>
    </recommendedName>
</protein>
<dbReference type="GO" id="GO:0032483">
    <property type="term" value="P:regulation of Rab protein signal transduction"/>
    <property type="evidence" value="ECO:0000318"/>
    <property type="project" value="GO_Central"/>
</dbReference>
<dbReference type="GO" id="GO:0031410">
    <property type="term" value="C:cytoplasmic vesicle"/>
    <property type="evidence" value="ECO:0000318"/>
    <property type="project" value="GO_Central"/>
</dbReference>
<dbReference type="FunCoup" id="A9UYG4">
    <property type="interactions" value="143"/>
</dbReference>
<dbReference type="KEGG" id="mbr:MONBRDRAFT_25114"/>
<dbReference type="eggNOG" id="KOG2127">
    <property type="taxonomic scope" value="Eukaryota"/>
</dbReference>
<dbReference type="SMART" id="SM00801">
    <property type="entry name" value="dDENN"/>
    <property type="match status" value="1"/>
</dbReference>
<dbReference type="InterPro" id="IPR043153">
    <property type="entry name" value="DENN_C"/>
</dbReference>
<organism evidence="2 3">
    <name type="scientific">Monosiga brevicollis</name>
    <name type="common">Choanoflagellate</name>
    <dbReference type="NCBI Taxonomy" id="81824"/>
    <lineage>
        <taxon>Eukaryota</taxon>
        <taxon>Choanoflagellata</taxon>
        <taxon>Craspedida</taxon>
        <taxon>Salpingoecidae</taxon>
        <taxon>Monosiga</taxon>
    </lineage>
</organism>
<sequence>MSERDALKGPFAAPLIEGAALVGLDVLKPLRQRRGAVKAVVAQAHLFYHIIEMTGANLDPLDVKMDHFRVLATLDAHAKPTNRTVASLFDGSHEYLANSADSGNASLEDKEFFLASLPDTLVNTLSEFCFPLGGHVYADLPNESQMSIFTFAISQSGYHVTTLLYHQCIDPSTFLLAWEAEHPRDITAPTDSRSSADSSKKLSLLLEKNVIAFSRNIALLAPFLESMLALMHPLKWQHPYIPVCPEQLQECVQIPWPLLAGMHSSLREQVLAEADPSFPPVVVDLDTGTLRWGATHDSPAKHLPEIPPHIVLQYELHLHKLKVSHVLASYGRPIFQSRRDPEQIKQHERHCDNLIREAFLRVMISLFGHTRTCVDYKGSTPVMDTDRFYQMIPEESRPFYKAAFDTSSFSVFLQGRNSTERDFFDLQSASTSFTLKAPSPVTLPLPAFERTEHSRIDIIKASPAIQVQQQQQIASRRIQSARRIDAAPQVSMFSFKQESPVSAVLTDKRMRANSLSDSGPREVQCLGPFVQEYIQGVIDLLDHSVELAKGTTTLPSYLYLRGVFKLLRGLYIHPKDSSAADLFKAIGDWDLLAKTAPMYFPSDVITDAISRLPEAHVLALEASSVVKRSQSWKSIMQNVRKTLDAHTTFAELMEQESLDSSGSRVDLKGDVIDGLLGQDFINEEEFKTLTRLLCICRTSNSASLFRALVSTQPSDHDSDCIPSKVFQQFYTEWRRILYLPMIALPPTVELSAREAVIKTQPFVRVQNLGLGTLVLTHRHLLFLRQPTQCLQLCRLDQIDTLRSKSDKSARHNAVEPKPVAKPAGLLSFTIRFVKGVGSWLRYITELKEGNAYAVQTGDGAAVQLAAQNIALVETLCLVSHSRSATPIKGSRSNSDSNDFLSSNAAAQELLRFSHGQGRMGGVAMPVRDNFVRQVEAMTDQGGKLTTECMVAILHPFQQLWCGMGNGSINTFLLPTLKFQQRLPMWEHIESRQSRVSAMCVDGTTVWAANGLGHVRLIDAVSCKVLEELDMGDMVTRILAAKGSVWVLMITGQLHRFIDGNAHEHQVIALPLSLFTLSFTLIHDRICMGGFDLTHMHLRRVACKGMLVVLDNKVLTASKSERSESSSAKNALWKSQSMDEHVPRTSLPARQSALPEDAVLTTIQTDADQGVVRGGNREVWTYSMVSGLIEVRDGMKFDRVACGGSWRIECNGFSSLIRANKCMWGGARNGSVYVFDLVTHALLRQLYVHTDSVRTLCWVSALEEAELVVSGSGSRDGSLVLWQNQA</sequence>
<dbReference type="InterPro" id="IPR011047">
    <property type="entry name" value="Quinoprotein_ADH-like_sf"/>
</dbReference>
<feature type="domain" description="UDENN" evidence="1">
    <location>
        <begin position="23"/>
        <end position="423"/>
    </location>
</feature>
<dbReference type="RefSeq" id="XP_001745630.1">
    <property type="nucleotide sequence ID" value="XM_001745578.1"/>
</dbReference>